<sequence>MPGFQPTDKVDKSKFGKADDNSNVKLYTSKENMIWGLAIPGPAKYPVEFKSILLAYPDLESWATSGGTNAKDWYKNFNENVYN</sequence>
<reference evidence="2" key="1">
    <citation type="submission" date="2019-08" db="EMBL/GenBank/DDBJ databases">
        <authorList>
            <person name="Kucharzyk K."/>
            <person name="Murdoch R.W."/>
            <person name="Higgins S."/>
            <person name="Loffler F."/>
        </authorList>
    </citation>
    <scope>NUCLEOTIDE SEQUENCE</scope>
</reference>
<dbReference type="InterPro" id="IPR031025">
    <property type="entry name" value="LruC_dom"/>
</dbReference>
<accession>A0A645IDT4</accession>
<evidence type="ECO:0000313" key="2">
    <source>
        <dbReference type="EMBL" id="MPN49455.1"/>
    </source>
</evidence>
<comment type="caution">
    <text evidence="2">The sequence shown here is derived from an EMBL/GenBank/DDBJ whole genome shotgun (WGS) entry which is preliminary data.</text>
</comment>
<protein>
    <recommendedName>
        <fullName evidence="1">DUF4842 domain-containing protein</fullName>
    </recommendedName>
</protein>
<dbReference type="InterPro" id="IPR032295">
    <property type="entry name" value="DUF4842"/>
</dbReference>
<dbReference type="NCBIfam" id="TIGR04456">
    <property type="entry name" value="LruC_dom"/>
    <property type="match status" value="1"/>
</dbReference>
<evidence type="ECO:0000259" key="1">
    <source>
        <dbReference type="Pfam" id="PF16130"/>
    </source>
</evidence>
<gene>
    <name evidence="2" type="ORF">SDC9_197076</name>
</gene>
<dbReference type="Pfam" id="PF16130">
    <property type="entry name" value="DUF4842"/>
    <property type="match status" value="1"/>
</dbReference>
<dbReference type="AlphaFoldDB" id="A0A645IDT4"/>
<proteinExistence type="predicted"/>
<name>A0A645IDT4_9ZZZZ</name>
<organism evidence="2">
    <name type="scientific">bioreactor metagenome</name>
    <dbReference type="NCBI Taxonomy" id="1076179"/>
    <lineage>
        <taxon>unclassified sequences</taxon>
        <taxon>metagenomes</taxon>
        <taxon>ecological metagenomes</taxon>
    </lineage>
</organism>
<dbReference type="EMBL" id="VSSQ01112735">
    <property type="protein sequence ID" value="MPN49455.1"/>
    <property type="molecule type" value="Genomic_DNA"/>
</dbReference>
<feature type="domain" description="DUF4842" evidence="1">
    <location>
        <begin position="2"/>
        <end position="74"/>
    </location>
</feature>